<dbReference type="NCBIfam" id="NF037995">
    <property type="entry name" value="TRAP_S1"/>
    <property type="match status" value="1"/>
</dbReference>
<feature type="signal peptide" evidence="4">
    <location>
        <begin position="1"/>
        <end position="23"/>
    </location>
</feature>
<keyword evidence="5" id="KW-0675">Receptor</keyword>
<dbReference type="Pfam" id="PF03480">
    <property type="entry name" value="DctP"/>
    <property type="match status" value="1"/>
</dbReference>
<evidence type="ECO:0000256" key="3">
    <source>
        <dbReference type="ARBA" id="ARBA00022729"/>
    </source>
</evidence>
<dbReference type="InterPro" id="IPR004682">
    <property type="entry name" value="TRAP_DctP"/>
</dbReference>
<dbReference type="GO" id="GO:0030288">
    <property type="term" value="C:outer membrane-bounded periplasmic space"/>
    <property type="evidence" value="ECO:0007669"/>
    <property type="project" value="InterPro"/>
</dbReference>
<sequence length="331" mass="36882">MNKRFGKALAAIAIGIATAGAMAGEKLVLSMGFESSMASSQGVGAKEMARVAEQLSKGQIDFQFYPDSKLGSGPKMIEMVQKGELDIFFGGAGYFAALDSRINIFDIPYLFENVEQAYKVMDSKFGREMLGVFEPHGLKGLGFWENGIRSITNNTKPITRPEDIEGLKMRIMPGSPVYEKLWKLAGTETTPMPSGAIYKAIQEGRINSQEHPIATIYARKFYEVQKYLSLTHHLYGPLIQVMTLKTFKALPKQQQDILLKASYAGAVAMRKFSNENEAKFVEEMKQKGMQVNDVDPKAFRDKLRPEIEKDFIARNGDAWLKKVNAALAARK</sequence>
<dbReference type="PIRSF" id="PIRSF006470">
    <property type="entry name" value="DctB"/>
    <property type="match status" value="1"/>
</dbReference>
<evidence type="ECO:0000256" key="1">
    <source>
        <dbReference type="ARBA" id="ARBA00009023"/>
    </source>
</evidence>
<dbReference type="Gene3D" id="3.40.190.170">
    <property type="entry name" value="Bacterial extracellular solute-binding protein, family 7"/>
    <property type="match status" value="1"/>
</dbReference>
<reference evidence="5 6" key="1">
    <citation type="submission" date="2016-10" db="EMBL/GenBank/DDBJ databases">
        <authorList>
            <person name="de Groot N.N."/>
        </authorList>
    </citation>
    <scope>NUCLEOTIDE SEQUENCE [LARGE SCALE GENOMIC DNA]</scope>
    <source>
        <strain evidence="5 6">DSM 5885</strain>
    </source>
</reference>
<gene>
    <name evidence="5" type="ORF">SAMN05660652_01363</name>
</gene>
<dbReference type="NCBIfam" id="TIGR00787">
    <property type="entry name" value="dctP"/>
    <property type="match status" value="1"/>
</dbReference>
<dbReference type="STRING" id="83767.SAMN05660652_01363"/>
<accession>A0A1G8AEU6</accession>
<evidence type="ECO:0000313" key="5">
    <source>
        <dbReference type="EMBL" id="SDH19397.1"/>
    </source>
</evidence>
<dbReference type="Proteomes" id="UP000198607">
    <property type="component" value="Unassembled WGS sequence"/>
</dbReference>
<dbReference type="PANTHER" id="PTHR33376">
    <property type="match status" value="1"/>
</dbReference>
<protein>
    <submittedName>
        <fullName evidence="5">Tripartite ATP-independent transporter solute receptor, DctP family</fullName>
    </submittedName>
</protein>
<dbReference type="EMBL" id="FNCY01000004">
    <property type="protein sequence ID" value="SDH19397.1"/>
    <property type="molecule type" value="Genomic_DNA"/>
</dbReference>
<evidence type="ECO:0000256" key="2">
    <source>
        <dbReference type="ARBA" id="ARBA00022448"/>
    </source>
</evidence>
<dbReference type="InterPro" id="IPR038404">
    <property type="entry name" value="TRAP_DctP_sf"/>
</dbReference>
<evidence type="ECO:0000313" key="6">
    <source>
        <dbReference type="Proteomes" id="UP000198607"/>
    </source>
</evidence>
<keyword evidence="2" id="KW-0813">Transport</keyword>
<comment type="similarity">
    <text evidence="1">Belongs to the bacterial solute-binding protein 7 family.</text>
</comment>
<proteinExistence type="inferred from homology"/>
<name>A0A1G8AEU6_9RHOO</name>
<dbReference type="OrthoDB" id="9794826at2"/>
<dbReference type="InterPro" id="IPR018389">
    <property type="entry name" value="DctP_fam"/>
</dbReference>
<evidence type="ECO:0000256" key="4">
    <source>
        <dbReference type="SAM" id="SignalP"/>
    </source>
</evidence>
<feature type="chain" id="PRO_5011540517" evidence="4">
    <location>
        <begin position="24"/>
        <end position="331"/>
    </location>
</feature>
<dbReference type="SUPFAM" id="SSF53850">
    <property type="entry name" value="Periplasmic binding protein-like II"/>
    <property type="match status" value="1"/>
</dbReference>
<dbReference type="PANTHER" id="PTHR33376:SF7">
    <property type="entry name" value="C4-DICARBOXYLATE-BINDING PROTEIN DCTB"/>
    <property type="match status" value="1"/>
</dbReference>
<dbReference type="GO" id="GO:0055085">
    <property type="term" value="P:transmembrane transport"/>
    <property type="evidence" value="ECO:0007669"/>
    <property type="project" value="InterPro"/>
</dbReference>
<keyword evidence="3 4" id="KW-0732">Signal</keyword>
<dbReference type="RefSeq" id="WP_091935797.1">
    <property type="nucleotide sequence ID" value="NZ_FNCY01000004.1"/>
</dbReference>
<organism evidence="5 6">
    <name type="scientific">Propionivibrio dicarboxylicus</name>
    <dbReference type="NCBI Taxonomy" id="83767"/>
    <lineage>
        <taxon>Bacteria</taxon>
        <taxon>Pseudomonadati</taxon>
        <taxon>Pseudomonadota</taxon>
        <taxon>Betaproteobacteria</taxon>
        <taxon>Rhodocyclales</taxon>
        <taxon>Rhodocyclaceae</taxon>
        <taxon>Propionivibrio</taxon>
    </lineage>
</organism>
<keyword evidence="6" id="KW-1185">Reference proteome</keyword>
<dbReference type="AlphaFoldDB" id="A0A1G8AEU6"/>